<keyword evidence="2" id="KW-1185">Reference proteome</keyword>
<name>A0ACB8BWA7_9AGAM</name>
<evidence type="ECO:0000313" key="1">
    <source>
        <dbReference type="EMBL" id="KAH7929659.1"/>
    </source>
</evidence>
<organism evidence="1 2">
    <name type="scientific">Leucogyrophana mollusca</name>
    <dbReference type="NCBI Taxonomy" id="85980"/>
    <lineage>
        <taxon>Eukaryota</taxon>
        <taxon>Fungi</taxon>
        <taxon>Dikarya</taxon>
        <taxon>Basidiomycota</taxon>
        <taxon>Agaricomycotina</taxon>
        <taxon>Agaricomycetes</taxon>
        <taxon>Agaricomycetidae</taxon>
        <taxon>Boletales</taxon>
        <taxon>Boletales incertae sedis</taxon>
        <taxon>Leucogyrophana</taxon>
    </lineage>
</organism>
<dbReference type="Proteomes" id="UP000790709">
    <property type="component" value="Unassembled WGS sequence"/>
</dbReference>
<proteinExistence type="predicted"/>
<evidence type="ECO:0000313" key="2">
    <source>
        <dbReference type="Proteomes" id="UP000790709"/>
    </source>
</evidence>
<dbReference type="EMBL" id="MU266339">
    <property type="protein sequence ID" value="KAH7929659.1"/>
    <property type="molecule type" value="Genomic_DNA"/>
</dbReference>
<sequence>MTEYTTSPDAVQVFMSSRERTEHWVRSHSPSLQFNSPSSPPSLIEDMSDERESDDESTHSLPPKMLLKYGNGRDIPISHWHYDNSDRARSSSHRDSGSHGSQSRPHTAHHYSHDRSKSGYAAPTYAHRDKRHNVSDSAYYSSIRQAHRTELDFAVSQSPEEIRILPSDPNAPPQPAANRPRRASEPPTHHVSQPSGSRFVEETSTLRHSSHIGGAQPVTYSHSQPLPMQNPYDKYLPHHSHRSSRPPPAIVYAPGGRHPSDHYSPPTMVYAPHKAPGMTYTVSAPNPHSVPQYPRITPSPYPSAHPHLTSVDEESRMARHRSKSPRGPRSRRDGGPRSHTPISEAGSGDSGSTYYVIPVPGQKVKVLVGPDASLYTATSTTKSPPSPRSNSTGFKKPLFSRLFSFASDLSKSSKNSSKSNRRLQRRHSTDASIHSHSRERT</sequence>
<protein>
    <submittedName>
        <fullName evidence="1">Uncharacterized protein</fullName>
    </submittedName>
</protein>
<gene>
    <name evidence="1" type="ORF">BV22DRAFT_1029288</name>
</gene>
<comment type="caution">
    <text evidence="1">The sequence shown here is derived from an EMBL/GenBank/DDBJ whole genome shotgun (WGS) entry which is preliminary data.</text>
</comment>
<reference evidence="1" key="1">
    <citation type="journal article" date="2021" name="New Phytol.">
        <title>Evolutionary innovations through gain and loss of genes in the ectomycorrhizal Boletales.</title>
        <authorList>
            <person name="Wu G."/>
            <person name="Miyauchi S."/>
            <person name="Morin E."/>
            <person name="Kuo A."/>
            <person name="Drula E."/>
            <person name="Varga T."/>
            <person name="Kohler A."/>
            <person name="Feng B."/>
            <person name="Cao Y."/>
            <person name="Lipzen A."/>
            <person name="Daum C."/>
            <person name="Hundley H."/>
            <person name="Pangilinan J."/>
            <person name="Johnson J."/>
            <person name="Barry K."/>
            <person name="LaButti K."/>
            <person name="Ng V."/>
            <person name="Ahrendt S."/>
            <person name="Min B."/>
            <person name="Choi I.G."/>
            <person name="Park H."/>
            <person name="Plett J.M."/>
            <person name="Magnuson J."/>
            <person name="Spatafora J.W."/>
            <person name="Nagy L.G."/>
            <person name="Henrissat B."/>
            <person name="Grigoriev I.V."/>
            <person name="Yang Z.L."/>
            <person name="Xu J."/>
            <person name="Martin F.M."/>
        </authorList>
    </citation>
    <scope>NUCLEOTIDE SEQUENCE</scope>
    <source>
        <strain evidence="1">KUC20120723A-06</strain>
    </source>
</reference>
<accession>A0ACB8BWA7</accession>